<evidence type="ECO:0000256" key="5">
    <source>
        <dbReference type="ARBA" id="ARBA00023163"/>
    </source>
</evidence>
<dbReference type="Pfam" id="PF03123">
    <property type="entry name" value="CAT_RBD"/>
    <property type="match status" value="1"/>
</dbReference>
<dbReference type="SUPFAM" id="SSF63520">
    <property type="entry name" value="PTS-regulatory domain, PRD"/>
    <property type="match status" value="2"/>
</dbReference>
<dbReference type="Gene3D" id="2.30.24.10">
    <property type="entry name" value="CAT RNA-binding domain"/>
    <property type="match status" value="1"/>
</dbReference>
<sequence length="284" mass="33794">MRIEKILNNNVVITRNELNQEMIVMGKGLAYKKKTGDKIAEKCIDKKFQLADDRVAKYFQKLVQEIPLKYIEWSYEIIEDTKKMLRVPLNESIYISLTDHLYTAIKRKQKGIELPNVLLYDIKQLFPKEFQIGKRMLEKMLDDHGIELSENEAGFIALHLVNAQTDRNQLENMYLFTKTLQDILNIVRYYYQMTFDEESVAFFRFVTHLRFFLTRIMNTSKPVDSDVEEELVQVIQRKYPVALQCVKKIAFFLDESLDYQVSQDEIVYLTIHVARLRHEYRLKN</sequence>
<dbReference type="Proteomes" id="UP000252797">
    <property type="component" value="Unassembled WGS sequence"/>
</dbReference>
<keyword evidence="2" id="KW-0694">RNA-binding</keyword>
<dbReference type="EMBL" id="LEPB01000004">
    <property type="protein sequence ID" value="RCA11302.1"/>
    <property type="molecule type" value="Genomic_DNA"/>
</dbReference>
<dbReference type="RefSeq" id="WP_113846059.1">
    <property type="nucleotide sequence ID" value="NZ_JADPAK010000002.1"/>
</dbReference>
<evidence type="ECO:0000313" key="8">
    <source>
        <dbReference type="EMBL" id="RCA11302.1"/>
    </source>
</evidence>
<keyword evidence="4" id="KW-0010">Activator</keyword>
<evidence type="ECO:0000256" key="3">
    <source>
        <dbReference type="ARBA" id="ARBA00023015"/>
    </source>
</evidence>
<protein>
    <submittedName>
        <fullName evidence="8">Transcriptional antiterminator bglG/CAT RNA-binding protein</fullName>
    </submittedName>
</protein>
<dbReference type="InterPro" id="IPR004341">
    <property type="entry name" value="CAT_RNA-bd_dom"/>
</dbReference>
<dbReference type="InterPro" id="IPR036650">
    <property type="entry name" value="CAT_RNA-bd_dom_sf"/>
</dbReference>
<dbReference type="SUPFAM" id="SSF50151">
    <property type="entry name" value="SacY-like RNA-binding domain"/>
    <property type="match status" value="1"/>
</dbReference>
<dbReference type="InterPro" id="IPR011608">
    <property type="entry name" value="PRD"/>
</dbReference>
<reference evidence="8 9" key="1">
    <citation type="submission" date="2015-06" db="EMBL/GenBank/DDBJ databases">
        <title>The Genome Sequence of Enterococcus durans 4EA1.</title>
        <authorList>
            <consortium name="The Broad Institute Genomics Platform"/>
            <consortium name="The Broad Institute Genome Sequencing Center for Infectious Disease"/>
            <person name="Earl A.M."/>
            <person name="Van Tyne D."/>
            <person name="Lebreton F."/>
            <person name="Saavedra J.T."/>
            <person name="Gilmore M.S."/>
            <person name="Manson Mcguire A."/>
            <person name="Clock S."/>
            <person name="Crupain M."/>
            <person name="Rangan U."/>
            <person name="Young S."/>
            <person name="Abouelleil A."/>
            <person name="Cao P."/>
            <person name="Chapman S.B."/>
            <person name="Griggs A."/>
            <person name="Priest M."/>
            <person name="Shea T."/>
            <person name="Wortman J."/>
            <person name="Nusbaum C."/>
            <person name="Birren B."/>
        </authorList>
    </citation>
    <scope>NUCLEOTIDE SEQUENCE [LARGE SCALE GENOMIC DNA]</scope>
    <source>
        <strain evidence="8 9">4EA1</strain>
    </source>
</reference>
<evidence type="ECO:0000256" key="2">
    <source>
        <dbReference type="ARBA" id="ARBA00022884"/>
    </source>
</evidence>
<evidence type="ECO:0000256" key="4">
    <source>
        <dbReference type="ARBA" id="ARBA00023159"/>
    </source>
</evidence>
<evidence type="ECO:0000256" key="6">
    <source>
        <dbReference type="ARBA" id="ARBA00038510"/>
    </source>
</evidence>
<feature type="domain" description="PRD" evidence="7">
    <location>
        <begin position="65"/>
        <end position="170"/>
    </location>
</feature>
<accession>A0A367CFZ7</accession>
<dbReference type="InterPro" id="IPR050661">
    <property type="entry name" value="BglG_antiterminators"/>
</dbReference>
<gene>
    <name evidence="8" type="ORF">EA71_02057</name>
</gene>
<dbReference type="PANTHER" id="PTHR30185">
    <property type="entry name" value="CRYPTIC BETA-GLUCOSIDE BGL OPERON ANTITERMINATOR"/>
    <property type="match status" value="1"/>
</dbReference>
<dbReference type="SMART" id="SM01061">
    <property type="entry name" value="CAT_RBD"/>
    <property type="match status" value="1"/>
</dbReference>
<keyword evidence="5" id="KW-0804">Transcription</keyword>
<evidence type="ECO:0000256" key="1">
    <source>
        <dbReference type="ARBA" id="ARBA00022737"/>
    </source>
</evidence>
<keyword evidence="3" id="KW-0805">Transcription regulation</keyword>
<dbReference type="PROSITE" id="PS00654">
    <property type="entry name" value="PRD_1"/>
    <property type="match status" value="1"/>
</dbReference>
<proteinExistence type="inferred from homology"/>
<dbReference type="GO" id="GO:0003723">
    <property type="term" value="F:RNA binding"/>
    <property type="evidence" value="ECO:0007669"/>
    <property type="project" value="UniProtKB-KW"/>
</dbReference>
<evidence type="ECO:0000259" key="7">
    <source>
        <dbReference type="PROSITE" id="PS51372"/>
    </source>
</evidence>
<evidence type="ECO:0000313" key="9">
    <source>
        <dbReference type="Proteomes" id="UP000252797"/>
    </source>
</evidence>
<name>A0A367CFZ7_9ENTE</name>
<dbReference type="Gene3D" id="1.10.1790.10">
    <property type="entry name" value="PRD domain"/>
    <property type="match status" value="2"/>
</dbReference>
<dbReference type="GO" id="GO:0045893">
    <property type="term" value="P:positive regulation of DNA-templated transcription"/>
    <property type="evidence" value="ECO:0007669"/>
    <property type="project" value="InterPro"/>
</dbReference>
<dbReference type="STRING" id="53345.LIU_10770"/>
<organism evidence="8 9">
    <name type="scientific">Enterococcus durans</name>
    <dbReference type="NCBI Taxonomy" id="53345"/>
    <lineage>
        <taxon>Bacteria</taxon>
        <taxon>Bacillati</taxon>
        <taxon>Bacillota</taxon>
        <taxon>Bacilli</taxon>
        <taxon>Lactobacillales</taxon>
        <taxon>Enterococcaceae</taxon>
        <taxon>Enterococcus</taxon>
    </lineage>
</organism>
<dbReference type="NCBIfam" id="NF046042">
    <property type="entry name" value="LicT"/>
    <property type="match status" value="1"/>
</dbReference>
<dbReference type="Pfam" id="PF00874">
    <property type="entry name" value="PRD"/>
    <property type="match status" value="2"/>
</dbReference>
<dbReference type="InterPro" id="IPR001550">
    <property type="entry name" value="Transcrpt_antitermin_CS"/>
</dbReference>
<dbReference type="InterPro" id="IPR036634">
    <property type="entry name" value="PRD_sf"/>
</dbReference>
<feature type="domain" description="PRD" evidence="7">
    <location>
        <begin position="171"/>
        <end position="283"/>
    </location>
</feature>
<dbReference type="PANTHER" id="PTHR30185:SF15">
    <property type="entry name" value="CRYPTIC BETA-GLUCOSIDE BGL OPERON ANTITERMINATOR"/>
    <property type="match status" value="1"/>
</dbReference>
<keyword evidence="1" id="KW-0677">Repeat</keyword>
<comment type="similarity">
    <text evidence="6">Belongs to the transcriptional antiterminator BglG family.</text>
</comment>
<dbReference type="PROSITE" id="PS51372">
    <property type="entry name" value="PRD_2"/>
    <property type="match status" value="2"/>
</dbReference>
<dbReference type="AlphaFoldDB" id="A0A367CFZ7"/>
<comment type="caution">
    <text evidence="8">The sequence shown here is derived from an EMBL/GenBank/DDBJ whole genome shotgun (WGS) entry which is preliminary data.</text>
</comment>